<evidence type="ECO:0000256" key="1">
    <source>
        <dbReference type="SAM" id="MobiDB-lite"/>
    </source>
</evidence>
<protein>
    <submittedName>
        <fullName evidence="2">Uncharacterized protein</fullName>
    </submittedName>
</protein>
<comment type="caution">
    <text evidence="2">The sequence shown here is derived from an EMBL/GenBank/DDBJ whole genome shotgun (WGS) entry which is preliminary data.</text>
</comment>
<organism evidence="2 3">
    <name type="scientific">Vespula squamosa</name>
    <name type="common">Southern yellow jacket</name>
    <name type="synonym">Wasp</name>
    <dbReference type="NCBI Taxonomy" id="30214"/>
    <lineage>
        <taxon>Eukaryota</taxon>
        <taxon>Metazoa</taxon>
        <taxon>Ecdysozoa</taxon>
        <taxon>Arthropoda</taxon>
        <taxon>Hexapoda</taxon>
        <taxon>Insecta</taxon>
        <taxon>Pterygota</taxon>
        <taxon>Neoptera</taxon>
        <taxon>Endopterygota</taxon>
        <taxon>Hymenoptera</taxon>
        <taxon>Apocrita</taxon>
        <taxon>Aculeata</taxon>
        <taxon>Vespoidea</taxon>
        <taxon>Vespidae</taxon>
        <taxon>Vespinae</taxon>
        <taxon>Vespula</taxon>
    </lineage>
</organism>
<evidence type="ECO:0000313" key="2">
    <source>
        <dbReference type="EMBL" id="KAL2720766.1"/>
    </source>
</evidence>
<accession>A0ABD2AJI3</accession>
<feature type="region of interest" description="Disordered" evidence="1">
    <location>
        <begin position="73"/>
        <end position="95"/>
    </location>
</feature>
<evidence type="ECO:0000313" key="3">
    <source>
        <dbReference type="Proteomes" id="UP001607302"/>
    </source>
</evidence>
<sequence length="162" mass="17901">MSSSPTLVTPKTKVPSTLTIGQPSETVVIFNTERTHLLDITIVSVLFVASAVQVGPTTKGLKTLFAPSAPTPCPPSIVSDNQDASNRPTRPKGRANEPNFVFHFILIPTNPIQRIPIQIELFTKGAYTLSINNTNTLMIWINSRISYWSYLQKLYRICGDVD</sequence>
<gene>
    <name evidence="2" type="ORF">V1478_009812</name>
</gene>
<keyword evidence="3" id="KW-1185">Reference proteome</keyword>
<feature type="compositionally biased region" description="Polar residues" evidence="1">
    <location>
        <begin position="78"/>
        <end position="88"/>
    </location>
</feature>
<name>A0ABD2AJI3_VESSQ</name>
<proteinExistence type="predicted"/>
<reference evidence="2 3" key="1">
    <citation type="journal article" date="2024" name="Ann. Entomol. Soc. Am.">
        <title>Genomic analyses of the southern and eastern yellowjacket wasps (Hymenoptera: Vespidae) reveal evolutionary signatures of social life.</title>
        <authorList>
            <person name="Catto M.A."/>
            <person name="Caine P.B."/>
            <person name="Orr S.E."/>
            <person name="Hunt B.G."/>
            <person name="Goodisman M.A.D."/>
        </authorList>
    </citation>
    <scope>NUCLEOTIDE SEQUENCE [LARGE SCALE GENOMIC DNA]</scope>
    <source>
        <strain evidence="2">233</strain>
        <tissue evidence="2">Head and thorax</tissue>
    </source>
</reference>
<dbReference type="AlphaFoldDB" id="A0ABD2AJI3"/>
<dbReference type="EMBL" id="JAUDFV010000144">
    <property type="protein sequence ID" value="KAL2720766.1"/>
    <property type="molecule type" value="Genomic_DNA"/>
</dbReference>
<dbReference type="Proteomes" id="UP001607302">
    <property type="component" value="Unassembled WGS sequence"/>
</dbReference>